<proteinExistence type="inferred from homology"/>
<evidence type="ECO:0000313" key="9">
    <source>
        <dbReference type="Proteomes" id="UP000481087"/>
    </source>
</evidence>
<feature type="region of interest" description="Disordered" evidence="5">
    <location>
        <begin position="32"/>
        <end position="51"/>
    </location>
</feature>
<dbReference type="Proteomes" id="UP000481087">
    <property type="component" value="Unassembled WGS sequence"/>
</dbReference>
<evidence type="ECO:0000313" key="8">
    <source>
        <dbReference type="EMBL" id="MZQ85797.1"/>
    </source>
</evidence>
<evidence type="ECO:0000256" key="1">
    <source>
        <dbReference type="ARBA" id="ARBA00004196"/>
    </source>
</evidence>
<protein>
    <submittedName>
        <fullName evidence="8">ABC transporter substrate-binding protein</fullName>
    </submittedName>
</protein>
<dbReference type="InterPro" id="IPR002491">
    <property type="entry name" value="ABC_transptr_periplasmic_BD"/>
</dbReference>
<comment type="caution">
    <text evidence="8">The sequence shown here is derived from an EMBL/GenBank/DDBJ whole genome shotgun (WGS) entry which is preliminary data.</text>
</comment>
<dbReference type="InterPro" id="IPR051313">
    <property type="entry name" value="Bact_iron-sidero_bind"/>
</dbReference>
<reference evidence="8 9" key="1">
    <citation type="submission" date="2019-12" db="EMBL/GenBank/DDBJ databases">
        <title>Paenibacillus sp. nov. sp. isolated from soil.</title>
        <authorList>
            <person name="Kim J."/>
            <person name="Jeong S.E."/>
            <person name="Jung H.S."/>
            <person name="Jeon C.O."/>
        </authorList>
    </citation>
    <scope>NUCLEOTIDE SEQUENCE [LARGE SCALE GENOMIC DNA]</scope>
    <source>
        <strain evidence="8 9">5J-6</strain>
    </source>
</reference>
<dbReference type="SUPFAM" id="SSF53807">
    <property type="entry name" value="Helical backbone' metal receptor"/>
    <property type="match status" value="1"/>
</dbReference>
<keyword evidence="4 6" id="KW-0732">Signal</keyword>
<evidence type="ECO:0000256" key="5">
    <source>
        <dbReference type="SAM" id="MobiDB-lite"/>
    </source>
</evidence>
<organism evidence="8 9">
    <name type="scientific">Paenibacillus silvestris</name>
    <dbReference type="NCBI Taxonomy" id="2606219"/>
    <lineage>
        <taxon>Bacteria</taxon>
        <taxon>Bacillati</taxon>
        <taxon>Bacillota</taxon>
        <taxon>Bacilli</taxon>
        <taxon>Bacillales</taxon>
        <taxon>Paenibacillaceae</taxon>
        <taxon>Paenibacillus</taxon>
    </lineage>
</organism>
<evidence type="ECO:0000256" key="2">
    <source>
        <dbReference type="ARBA" id="ARBA00008814"/>
    </source>
</evidence>
<sequence length="324" mass="35470">MFHFKKYATITSVLLLTTVFLAGCGAGNDTKQAGAGAVTSAQPTSSAATQKPETEKMLTDAMGHTVKVPAQPQRIIAPFLEDALTALGVKPVAQWSAAGQPQQYLQKELKDVAILHMEGGLKPEEALSYNPDLIILTSEAYMKNGSYEEFSKVAPTYVLSKDENDWRGNFTKLGEVLGKSSEADQAIKKLDQKLTGAKEQIRIKAGEKTAVLLQAGDKGYKLFGAKFYSGKLLYEGLGFKQPKLLKGDYETYSIETLAQLDDVDYIFVLSGKGRAKPPVDNPLWMQLPAVKQGHVYEADSGHWFNQNVIANQLIIDDVLHDVIK</sequence>
<dbReference type="GO" id="GO:1901678">
    <property type="term" value="P:iron coordination entity transport"/>
    <property type="evidence" value="ECO:0007669"/>
    <property type="project" value="UniProtKB-ARBA"/>
</dbReference>
<name>A0A6L8V667_9BACL</name>
<comment type="subcellular location">
    <subcellularLocation>
        <location evidence="1">Cell envelope</location>
    </subcellularLocation>
</comment>
<feature type="domain" description="Fe/B12 periplasmic-binding" evidence="7">
    <location>
        <begin position="72"/>
        <end position="324"/>
    </location>
</feature>
<accession>A0A6L8V667</accession>
<dbReference type="PANTHER" id="PTHR30532">
    <property type="entry name" value="IRON III DICITRATE-BINDING PERIPLASMIC PROTEIN"/>
    <property type="match status" value="1"/>
</dbReference>
<evidence type="ECO:0000259" key="7">
    <source>
        <dbReference type="PROSITE" id="PS50983"/>
    </source>
</evidence>
<dbReference type="Gene3D" id="3.40.50.1980">
    <property type="entry name" value="Nitrogenase molybdenum iron protein domain"/>
    <property type="match status" value="2"/>
</dbReference>
<dbReference type="PROSITE" id="PS50983">
    <property type="entry name" value="FE_B12_PBP"/>
    <property type="match status" value="1"/>
</dbReference>
<evidence type="ECO:0000256" key="3">
    <source>
        <dbReference type="ARBA" id="ARBA00022448"/>
    </source>
</evidence>
<feature type="signal peptide" evidence="6">
    <location>
        <begin position="1"/>
        <end position="22"/>
    </location>
</feature>
<dbReference type="RefSeq" id="WP_161410121.1">
    <property type="nucleotide sequence ID" value="NZ_WTUZ01000036.1"/>
</dbReference>
<dbReference type="Pfam" id="PF01497">
    <property type="entry name" value="Peripla_BP_2"/>
    <property type="match status" value="1"/>
</dbReference>
<evidence type="ECO:0000256" key="4">
    <source>
        <dbReference type="ARBA" id="ARBA00022729"/>
    </source>
</evidence>
<keyword evidence="9" id="KW-1185">Reference proteome</keyword>
<dbReference type="PANTHER" id="PTHR30532:SF29">
    <property type="entry name" value="FE(3+) DICITRATE-BINDING PERIPLASMIC PROTEIN"/>
    <property type="match status" value="1"/>
</dbReference>
<dbReference type="EMBL" id="WTUZ01000036">
    <property type="protein sequence ID" value="MZQ85797.1"/>
    <property type="molecule type" value="Genomic_DNA"/>
</dbReference>
<comment type="similarity">
    <text evidence="2">Belongs to the bacterial solute-binding protein 8 family.</text>
</comment>
<keyword evidence="3" id="KW-0813">Transport</keyword>
<feature type="compositionally biased region" description="Polar residues" evidence="5">
    <location>
        <begin position="39"/>
        <end position="51"/>
    </location>
</feature>
<evidence type="ECO:0000256" key="6">
    <source>
        <dbReference type="SAM" id="SignalP"/>
    </source>
</evidence>
<dbReference type="PROSITE" id="PS51257">
    <property type="entry name" value="PROKAR_LIPOPROTEIN"/>
    <property type="match status" value="1"/>
</dbReference>
<dbReference type="GO" id="GO:0030288">
    <property type="term" value="C:outer membrane-bounded periplasmic space"/>
    <property type="evidence" value="ECO:0007669"/>
    <property type="project" value="TreeGrafter"/>
</dbReference>
<gene>
    <name evidence="8" type="ORF">GQF01_27200</name>
</gene>
<dbReference type="AlphaFoldDB" id="A0A6L8V667"/>
<feature type="chain" id="PRO_5039431446" evidence="6">
    <location>
        <begin position="23"/>
        <end position="324"/>
    </location>
</feature>